<keyword evidence="1" id="KW-0812">Transmembrane</keyword>
<dbReference type="AlphaFoldDB" id="A0A0K4LBB9"/>
<evidence type="ECO:0000313" key="4">
    <source>
        <dbReference type="EMBL" id="WWX71067.1"/>
    </source>
</evidence>
<evidence type="ECO:0008006" key="5">
    <source>
        <dbReference type="Google" id="ProtNLM"/>
    </source>
</evidence>
<dbReference type="EMBL" id="JACZOI010000009">
    <property type="protein sequence ID" value="MBE0976654.1"/>
    <property type="molecule type" value="Genomic_DNA"/>
</dbReference>
<feature type="transmembrane region" description="Helical" evidence="1">
    <location>
        <begin position="40"/>
        <end position="63"/>
    </location>
</feature>
<dbReference type="RefSeq" id="WP_000236758.1">
    <property type="nucleotide sequence ID" value="NZ_AP018784.2"/>
</dbReference>
<proteinExistence type="predicted"/>
<protein>
    <recommendedName>
        <fullName evidence="5">Zinc ribbon domain-containing protein</fullName>
    </recommendedName>
</protein>
<name>A0A0K4LBB9_ECOLX</name>
<gene>
    <name evidence="2" type="ORF">HL601_24275</name>
    <name evidence="3" type="ORF">IH772_04940</name>
    <name evidence="4" type="ORF">V9Z47_23975</name>
</gene>
<organism evidence="2">
    <name type="scientific">Escherichia coli</name>
    <dbReference type="NCBI Taxonomy" id="562"/>
    <lineage>
        <taxon>Bacteria</taxon>
        <taxon>Pseudomonadati</taxon>
        <taxon>Pseudomonadota</taxon>
        <taxon>Gammaproteobacteria</taxon>
        <taxon>Enterobacterales</taxon>
        <taxon>Enterobacteriaceae</taxon>
        <taxon>Escherichia</taxon>
    </lineage>
</organism>
<reference evidence="2" key="1">
    <citation type="journal article" date="2018" name="Genome Biol.">
        <title>SKESA: strategic k-mer extension for scrupulous assemblies.</title>
        <authorList>
            <person name="Souvorov A."/>
            <person name="Agarwala R."/>
            <person name="Lipman D.J."/>
        </authorList>
    </citation>
    <scope>NUCLEOTIDE SEQUENCE [LARGE SCALE GENOMIC DNA]</scope>
    <source>
        <strain evidence="2">EC00605</strain>
    </source>
</reference>
<dbReference type="Proteomes" id="UP001383096">
    <property type="component" value="Chromosome"/>
</dbReference>
<keyword evidence="1" id="KW-1133">Transmembrane helix</keyword>
<evidence type="ECO:0000256" key="1">
    <source>
        <dbReference type="SAM" id="Phobius"/>
    </source>
</evidence>
<dbReference type="Proteomes" id="UP000640866">
    <property type="component" value="Unassembled WGS sequence"/>
</dbReference>
<keyword evidence="1" id="KW-0472">Membrane</keyword>
<accession>A0A0K4LBB9</accession>
<reference evidence="2" key="2">
    <citation type="submission" date="2019-09" db="EMBL/GenBank/DDBJ databases">
        <authorList>
            <consortium name="NCBI Pathogen Detection Project"/>
        </authorList>
    </citation>
    <scope>NUCLEOTIDE SEQUENCE</scope>
    <source>
        <strain evidence="2">EC00605</strain>
    </source>
</reference>
<dbReference type="EMBL" id="DABGZR010000058">
    <property type="protein sequence ID" value="HAJ0998649.1"/>
    <property type="molecule type" value="Genomic_DNA"/>
</dbReference>
<evidence type="ECO:0000313" key="3">
    <source>
        <dbReference type="EMBL" id="MBE0976654.1"/>
    </source>
</evidence>
<evidence type="ECO:0000313" key="2">
    <source>
        <dbReference type="EMBL" id="HAJ0998649.1"/>
    </source>
</evidence>
<sequence length="64" mass="7276">MVIRKKKCRECDNAITHNTVCCPYCGSVDPFGYYRNTDRIFTALLALLVVVLLVTSAVSMYVLW</sequence>
<dbReference type="EMBL" id="CP146670">
    <property type="protein sequence ID" value="WWX71067.1"/>
    <property type="molecule type" value="Genomic_DNA"/>
</dbReference>
<reference evidence="4" key="4">
    <citation type="submission" date="2024-03" db="EMBL/GenBank/DDBJ databases">
        <title>Epithelial relay of microbial signals coordinates intestinal macrophage supported barrier repair.</title>
        <authorList>
            <person name="Tsai M.T."/>
        </authorList>
    </citation>
    <scope>NUCLEOTIDE SEQUENCE</scope>
    <source>
        <strain evidence="4">MS 21-1</strain>
    </source>
</reference>
<reference evidence="3" key="3">
    <citation type="submission" date="2020-09" db="EMBL/GenBank/DDBJ databases">
        <title>Emerging polyconal dissemination of OXA-244-producing E. coli in France.</title>
        <authorList>
            <person name="Emeraud C."/>
            <person name="Girlich D."/>
            <person name="Bonnin R.A."/>
            <person name="Jousset A.B."/>
            <person name="Naas T."/>
            <person name="Dortet L."/>
        </authorList>
    </citation>
    <scope>NUCLEOTIDE SEQUENCE</scope>
    <source>
        <strain evidence="3">225E3</strain>
    </source>
</reference>